<dbReference type="EC" id="1.14.15.7" evidence="5"/>
<dbReference type="SUPFAM" id="SSF55961">
    <property type="entry name" value="Bet v1-like"/>
    <property type="match status" value="1"/>
</dbReference>
<dbReference type="CDD" id="cd00680">
    <property type="entry name" value="RHO_alpha_C"/>
    <property type="match status" value="1"/>
</dbReference>
<dbReference type="GO" id="GO:0005506">
    <property type="term" value="F:iron ion binding"/>
    <property type="evidence" value="ECO:0007669"/>
    <property type="project" value="InterPro"/>
</dbReference>
<evidence type="ECO:0000256" key="1">
    <source>
        <dbReference type="ARBA" id="ARBA00001962"/>
    </source>
</evidence>
<keyword evidence="9" id="KW-0560">Oxidoreductase</keyword>
<evidence type="ECO:0000256" key="3">
    <source>
        <dbReference type="ARBA" id="ARBA00004866"/>
    </source>
</evidence>
<evidence type="ECO:0000256" key="11">
    <source>
        <dbReference type="ARBA" id="ARBA00023014"/>
    </source>
</evidence>
<dbReference type="EMBL" id="ML742148">
    <property type="protein sequence ID" value="KAE8148738.1"/>
    <property type="molecule type" value="Genomic_DNA"/>
</dbReference>
<comment type="function">
    <text evidence="2">Catalyzes the first step of the osmoprotectant glycine betaine synthesis.</text>
</comment>
<dbReference type="OrthoDB" id="426882at2759"/>
<evidence type="ECO:0000256" key="9">
    <source>
        <dbReference type="ARBA" id="ARBA00023002"/>
    </source>
</evidence>
<keyword evidence="11" id="KW-0411">Iron-sulfur</keyword>
<dbReference type="GO" id="GO:0051537">
    <property type="term" value="F:2 iron, 2 sulfur cluster binding"/>
    <property type="evidence" value="ECO:0007669"/>
    <property type="project" value="UniProtKB-KW"/>
</dbReference>
<evidence type="ECO:0000256" key="4">
    <source>
        <dbReference type="ARBA" id="ARBA00010848"/>
    </source>
</evidence>
<evidence type="ECO:0000256" key="10">
    <source>
        <dbReference type="ARBA" id="ARBA00023004"/>
    </source>
</evidence>
<keyword evidence="15" id="KW-1185">Reference proteome</keyword>
<gene>
    <name evidence="14" type="ORF">BDV25DRAFT_168243</name>
</gene>
<proteinExistence type="inferred from homology"/>
<comment type="catalytic activity">
    <reaction evidence="12">
        <text>choline + 2 reduced [2Fe-2S]-[ferredoxin] + O2 + 2 H(+) = betaine aldehyde hydrate + 2 oxidized [2Fe-2S]-[ferredoxin] + H2O</text>
        <dbReference type="Rhea" id="RHEA:17769"/>
        <dbReference type="Rhea" id="RHEA-COMP:10000"/>
        <dbReference type="Rhea" id="RHEA-COMP:10001"/>
        <dbReference type="ChEBI" id="CHEBI:15354"/>
        <dbReference type="ChEBI" id="CHEBI:15377"/>
        <dbReference type="ChEBI" id="CHEBI:15378"/>
        <dbReference type="ChEBI" id="CHEBI:15379"/>
        <dbReference type="ChEBI" id="CHEBI:15870"/>
        <dbReference type="ChEBI" id="CHEBI:33737"/>
        <dbReference type="ChEBI" id="CHEBI:33738"/>
        <dbReference type="EC" id="1.14.15.7"/>
    </reaction>
</comment>
<dbReference type="GO" id="GO:0019133">
    <property type="term" value="F:choline monooxygenase activity"/>
    <property type="evidence" value="ECO:0007669"/>
    <property type="project" value="UniProtKB-EC"/>
</dbReference>
<comment type="cofactor">
    <cofactor evidence="1">
        <name>Fe cation</name>
        <dbReference type="ChEBI" id="CHEBI:24875"/>
    </cofactor>
</comment>
<dbReference type="Gene3D" id="3.90.380.10">
    <property type="entry name" value="Naphthalene 1,2-dioxygenase Alpha Subunit, Chain A, domain 1"/>
    <property type="match status" value="1"/>
</dbReference>
<organism evidence="14 15">
    <name type="scientific">Aspergillus avenaceus</name>
    <dbReference type="NCBI Taxonomy" id="36643"/>
    <lineage>
        <taxon>Eukaryota</taxon>
        <taxon>Fungi</taxon>
        <taxon>Dikarya</taxon>
        <taxon>Ascomycota</taxon>
        <taxon>Pezizomycotina</taxon>
        <taxon>Eurotiomycetes</taxon>
        <taxon>Eurotiomycetidae</taxon>
        <taxon>Eurotiales</taxon>
        <taxon>Aspergillaceae</taxon>
        <taxon>Aspergillus</taxon>
        <taxon>Aspergillus subgen. Circumdati</taxon>
    </lineage>
</organism>
<accession>A0A5N6TQU7</accession>
<dbReference type="Gene3D" id="2.102.10.10">
    <property type="entry name" value="Rieske [2Fe-2S] iron-sulphur domain"/>
    <property type="match status" value="1"/>
</dbReference>
<comment type="pathway">
    <text evidence="3">Amine and polyamine biosynthesis; betaine biosynthesis via choline pathway; betaine aldehyde from choline (monooxygenase route): step 1/1.</text>
</comment>
<dbReference type="Proteomes" id="UP000325780">
    <property type="component" value="Unassembled WGS sequence"/>
</dbReference>
<dbReference type="InterPro" id="IPR001663">
    <property type="entry name" value="Rng_hydr_dOase-A"/>
</dbReference>
<evidence type="ECO:0000259" key="13">
    <source>
        <dbReference type="PROSITE" id="PS51296"/>
    </source>
</evidence>
<dbReference type="SUPFAM" id="SSF50022">
    <property type="entry name" value="ISP domain"/>
    <property type="match status" value="1"/>
</dbReference>
<dbReference type="InterPro" id="IPR017941">
    <property type="entry name" value="Rieske_2Fe-2S"/>
</dbReference>
<dbReference type="PROSITE" id="PS51296">
    <property type="entry name" value="RIESKE"/>
    <property type="match status" value="1"/>
</dbReference>
<dbReference type="CDD" id="cd03469">
    <property type="entry name" value="Rieske_RO_Alpha_N"/>
    <property type="match status" value="1"/>
</dbReference>
<evidence type="ECO:0000256" key="5">
    <source>
        <dbReference type="ARBA" id="ARBA00012763"/>
    </source>
</evidence>
<sequence>MSLWKNYFGLGEVASSGTTPPMADKPLPANWYTSSEMWELERRAVFSRQWILISHSLRFSKTGDYLVYRIAGYPIILVRDRQGNFNAFHNICRHRAFPVVTEDKGTARIFACKYHGWSYGLNGNLAKAPGYQEVEGFDKSKNGLFPVHVHVDNHGFIWVNLDAQEQPEVQWEDDNNRIQLQKRFTGIKWDEYDFDHTWEMEGEYNWKLLAVLRTSHLDTEGGTIPDTSEAIARDLKDATTYYFPNTSLTVTPHYFFMQRFVPSSATKGTMRYEFYRNRNSGAEVELINQTYQHIMTEERDLCTQIQETLKSGEIHARLETGPFDLQNTVREIVTKHHNKEQEAGKPIWPARQVLPSTATTSSEDVDFCNKLEAKAKATSGGCGAPECCSASGGGMSCGTNEALVF</sequence>
<dbReference type="InterPro" id="IPR036922">
    <property type="entry name" value="Rieske_2Fe-2S_sf"/>
</dbReference>
<dbReference type="PANTHER" id="PTHR43756">
    <property type="entry name" value="CHOLINE MONOOXYGENASE, CHLOROPLASTIC"/>
    <property type="match status" value="1"/>
</dbReference>
<evidence type="ECO:0000256" key="7">
    <source>
        <dbReference type="ARBA" id="ARBA00022714"/>
    </source>
</evidence>
<evidence type="ECO:0000256" key="6">
    <source>
        <dbReference type="ARBA" id="ARBA00014931"/>
    </source>
</evidence>
<evidence type="ECO:0000256" key="12">
    <source>
        <dbReference type="ARBA" id="ARBA00049097"/>
    </source>
</evidence>
<evidence type="ECO:0000313" key="14">
    <source>
        <dbReference type="EMBL" id="KAE8148738.1"/>
    </source>
</evidence>
<feature type="domain" description="Rieske" evidence="13">
    <location>
        <begin position="50"/>
        <end position="137"/>
    </location>
</feature>
<keyword evidence="8" id="KW-0479">Metal-binding</keyword>
<evidence type="ECO:0000256" key="2">
    <source>
        <dbReference type="ARBA" id="ARBA00002149"/>
    </source>
</evidence>
<comment type="similarity">
    <text evidence="4">Belongs to the choline monooxygenase family.</text>
</comment>
<evidence type="ECO:0000313" key="15">
    <source>
        <dbReference type="Proteomes" id="UP000325780"/>
    </source>
</evidence>
<evidence type="ECO:0000256" key="8">
    <source>
        <dbReference type="ARBA" id="ARBA00022723"/>
    </source>
</evidence>
<keyword evidence="10" id="KW-0408">Iron</keyword>
<dbReference type="PRINTS" id="PR00090">
    <property type="entry name" value="RNGDIOXGNASE"/>
</dbReference>
<dbReference type="AlphaFoldDB" id="A0A5N6TQU7"/>
<protein>
    <recommendedName>
        <fullName evidence="6">Choline monooxygenase, chloroplastic</fullName>
        <ecNumber evidence="5">1.14.15.7</ecNumber>
    </recommendedName>
</protein>
<keyword evidence="7" id="KW-0001">2Fe-2S</keyword>
<dbReference type="InterPro" id="IPR015879">
    <property type="entry name" value="Ring_hydroxy_dOase_asu_C_dom"/>
</dbReference>
<name>A0A5N6TQU7_ASPAV</name>
<dbReference type="Pfam" id="PF00848">
    <property type="entry name" value="Ring_hydroxyl_A"/>
    <property type="match status" value="1"/>
</dbReference>
<reference evidence="14 15" key="1">
    <citation type="submission" date="2019-04" db="EMBL/GenBank/DDBJ databases">
        <title>Friends and foes A comparative genomics study of 23 Aspergillus species from section Flavi.</title>
        <authorList>
            <consortium name="DOE Joint Genome Institute"/>
            <person name="Kjaerbolling I."/>
            <person name="Vesth T."/>
            <person name="Frisvad J.C."/>
            <person name="Nybo J.L."/>
            <person name="Theobald S."/>
            <person name="Kildgaard S."/>
            <person name="Isbrandt T."/>
            <person name="Kuo A."/>
            <person name="Sato A."/>
            <person name="Lyhne E.K."/>
            <person name="Kogle M.E."/>
            <person name="Wiebenga A."/>
            <person name="Kun R.S."/>
            <person name="Lubbers R.J."/>
            <person name="Makela M.R."/>
            <person name="Barry K."/>
            <person name="Chovatia M."/>
            <person name="Clum A."/>
            <person name="Daum C."/>
            <person name="Haridas S."/>
            <person name="He G."/>
            <person name="LaButti K."/>
            <person name="Lipzen A."/>
            <person name="Mondo S."/>
            <person name="Riley R."/>
            <person name="Salamov A."/>
            <person name="Simmons B.A."/>
            <person name="Magnuson J.K."/>
            <person name="Henrissat B."/>
            <person name="Mortensen U.H."/>
            <person name="Larsen T.O."/>
            <person name="Devries R.P."/>
            <person name="Grigoriev I.V."/>
            <person name="Machida M."/>
            <person name="Baker S.E."/>
            <person name="Andersen M.R."/>
        </authorList>
    </citation>
    <scope>NUCLEOTIDE SEQUENCE [LARGE SCALE GENOMIC DNA]</scope>
    <source>
        <strain evidence="14 15">IBT 18842</strain>
    </source>
</reference>
<dbReference type="PANTHER" id="PTHR43756:SF5">
    <property type="entry name" value="CHOLINE MONOOXYGENASE, CHLOROPLASTIC"/>
    <property type="match status" value="1"/>
</dbReference>
<dbReference type="Pfam" id="PF00355">
    <property type="entry name" value="Rieske"/>
    <property type="match status" value="1"/>
</dbReference>